<proteinExistence type="predicted"/>
<evidence type="ECO:0000313" key="2">
    <source>
        <dbReference type="Proteomes" id="UP000236731"/>
    </source>
</evidence>
<gene>
    <name evidence="1" type="ORF">SAMN05421877_10761</name>
</gene>
<name>A0A1H5ZKE9_9SPHI</name>
<dbReference type="RefSeq" id="WP_103906508.1">
    <property type="nucleotide sequence ID" value="NZ_CP049246.1"/>
</dbReference>
<dbReference type="SUPFAM" id="SSF63829">
    <property type="entry name" value="Calcium-dependent phosphotriesterase"/>
    <property type="match status" value="1"/>
</dbReference>
<accession>A0A1H5ZKE9</accession>
<dbReference type="Gene3D" id="2.120.10.30">
    <property type="entry name" value="TolB, C-terminal domain"/>
    <property type="match status" value="1"/>
</dbReference>
<organism evidence="1 2">
    <name type="scientific">Sphingobacterium lactis</name>
    <dbReference type="NCBI Taxonomy" id="797291"/>
    <lineage>
        <taxon>Bacteria</taxon>
        <taxon>Pseudomonadati</taxon>
        <taxon>Bacteroidota</taxon>
        <taxon>Sphingobacteriia</taxon>
        <taxon>Sphingobacteriales</taxon>
        <taxon>Sphingobacteriaceae</taxon>
        <taxon>Sphingobacterium</taxon>
    </lineage>
</organism>
<dbReference type="InterPro" id="IPR011042">
    <property type="entry name" value="6-blade_b-propeller_TolB-like"/>
</dbReference>
<dbReference type="EMBL" id="FNUT01000007">
    <property type="protein sequence ID" value="SEG37013.1"/>
    <property type="molecule type" value="Genomic_DNA"/>
</dbReference>
<evidence type="ECO:0000313" key="1">
    <source>
        <dbReference type="EMBL" id="SEG37013.1"/>
    </source>
</evidence>
<dbReference type="Proteomes" id="UP000236731">
    <property type="component" value="Unassembled WGS sequence"/>
</dbReference>
<reference evidence="2" key="1">
    <citation type="submission" date="2016-10" db="EMBL/GenBank/DDBJ databases">
        <authorList>
            <person name="Varghese N."/>
            <person name="Submissions S."/>
        </authorList>
    </citation>
    <scope>NUCLEOTIDE SEQUENCE [LARGE SCALE GENOMIC DNA]</scope>
    <source>
        <strain evidence="2">DSM 22361</strain>
    </source>
</reference>
<dbReference type="AlphaFoldDB" id="A0A1H5ZKE9"/>
<sequence>MKTSILTLVLACTSLVGFSQSKLTQLWESTEQLPTPESVLYVPGQSALYVSLIDGDGSAKDGKGGVAILNMDGTMKDATWVQGLNAPKGMALYKDLLYVADIDEVVVIDVVTGNVINQVKVPESVFLNDVTVDDNGKVYVSDTRKGEIHLIHNGKSSLFMKDVKDVNGLRVVNGSLYAMAGPELWKIDNNKNKTVIAKGLALGGDGLEPVGDGSFLVTCWGGLIYHIKADGTVTQLLDVRDKMKTADLGYNQKEKILYVPTFLNNSVVAYKLD</sequence>
<keyword evidence="2" id="KW-1185">Reference proteome</keyword>
<dbReference type="OrthoDB" id="7675395at2"/>
<protein>
    <submittedName>
        <fullName evidence="1">Uncharacterized protein</fullName>
    </submittedName>
</protein>